<evidence type="ECO:0000313" key="1">
    <source>
        <dbReference type="EMBL" id="THX03678.1"/>
    </source>
</evidence>
<gene>
    <name evidence="1" type="ORF">D6D13_07576</name>
</gene>
<proteinExistence type="predicted"/>
<sequence>MTRFAELLPLLRSMFIRFLTPSRIKCVSALREEAAVSLPKVNLAPDSDVVYNNTTVTGGLICHQGFQDAHNLDTGVIYIDTTITGTFTGHQIFEDVYNQVTSA</sequence>
<organism evidence="1">
    <name type="scientific">Aureobasidium pullulans</name>
    <name type="common">Black yeast</name>
    <name type="synonym">Pullularia pullulans</name>
    <dbReference type="NCBI Taxonomy" id="5580"/>
    <lineage>
        <taxon>Eukaryota</taxon>
        <taxon>Fungi</taxon>
        <taxon>Dikarya</taxon>
        <taxon>Ascomycota</taxon>
        <taxon>Pezizomycotina</taxon>
        <taxon>Dothideomycetes</taxon>
        <taxon>Dothideomycetidae</taxon>
        <taxon>Dothideales</taxon>
        <taxon>Saccotheciaceae</taxon>
        <taxon>Aureobasidium</taxon>
    </lineage>
</organism>
<dbReference type="EMBL" id="QZAS01000031">
    <property type="protein sequence ID" value="THX03678.1"/>
    <property type="molecule type" value="Genomic_DNA"/>
</dbReference>
<comment type="caution">
    <text evidence="1">The sequence shown here is derived from an EMBL/GenBank/DDBJ whole genome shotgun (WGS) entry which is preliminary data.</text>
</comment>
<name>A0A4V4IZ59_AURPU</name>
<accession>A0A4V4IZ59</accession>
<reference evidence="1" key="1">
    <citation type="submission" date="2018-10" db="EMBL/GenBank/DDBJ databases">
        <title>Fifty Aureobasidium pullulans genomes reveal a recombining polyextremotolerant generalist.</title>
        <authorList>
            <person name="Gostincar C."/>
            <person name="Turk M."/>
            <person name="Zajc J."/>
            <person name="Gunde-Cimerman N."/>
        </authorList>
    </citation>
    <scope>NUCLEOTIDE SEQUENCE [LARGE SCALE GENOMIC DNA]</scope>
    <source>
        <strain evidence="1">EXF-10085</strain>
    </source>
</reference>
<dbReference type="AlphaFoldDB" id="A0A4V4IZ59"/>
<protein>
    <submittedName>
        <fullName evidence="1">Uncharacterized protein</fullName>
    </submittedName>
</protein>